<proteinExistence type="predicted"/>
<evidence type="ECO:0000256" key="1">
    <source>
        <dbReference type="SAM" id="MobiDB-lite"/>
    </source>
</evidence>
<gene>
    <name evidence="2" type="ORF">B0T25DRAFT_250161</name>
</gene>
<feature type="region of interest" description="Disordered" evidence="1">
    <location>
        <begin position="55"/>
        <end position="77"/>
    </location>
</feature>
<dbReference type="SUPFAM" id="SSF54695">
    <property type="entry name" value="POZ domain"/>
    <property type="match status" value="1"/>
</dbReference>
<evidence type="ECO:0008006" key="4">
    <source>
        <dbReference type="Google" id="ProtNLM"/>
    </source>
</evidence>
<feature type="compositionally biased region" description="Basic and acidic residues" evidence="1">
    <location>
        <begin position="55"/>
        <end position="65"/>
    </location>
</feature>
<reference evidence="2" key="1">
    <citation type="journal article" date="2023" name="Mol. Phylogenet. Evol.">
        <title>Genome-scale phylogeny and comparative genomics of the fungal order Sordariales.</title>
        <authorList>
            <person name="Hensen N."/>
            <person name="Bonometti L."/>
            <person name="Westerberg I."/>
            <person name="Brannstrom I.O."/>
            <person name="Guillou S."/>
            <person name="Cros-Aarteil S."/>
            <person name="Calhoun S."/>
            <person name="Haridas S."/>
            <person name="Kuo A."/>
            <person name="Mondo S."/>
            <person name="Pangilinan J."/>
            <person name="Riley R."/>
            <person name="LaButti K."/>
            <person name="Andreopoulos B."/>
            <person name="Lipzen A."/>
            <person name="Chen C."/>
            <person name="Yan M."/>
            <person name="Daum C."/>
            <person name="Ng V."/>
            <person name="Clum A."/>
            <person name="Steindorff A."/>
            <person name="Ohm R.A."/>
            <person name="Martin F."/>
            <person name="Silar P."/>
            <person name="Natvig D.O."/>
            <person name="Lalanne C."/>
            <person name="Gautier V."/>
            <person name="Ament-Velasquez S.L."/>
            <person name="Kruys A."/>
            <person name="Hutchinson M.I."/>
            <person name="Powell A.J."/>
            <person name="Barry K."/>
            <person name="Miller A.N."/>
            <person name="Grigoriev I.V."/>
            <person name="Debuchy R."/>
            <person name="Gladieux P."/>
            <person name="Hiltunen Thoren M."/>
            <person name="Johannesson H."/>
        </authorList>
    </citation>
    <scope>NUCLEOTIDE SEQUENCE</scope>
    <source>
        <strain evidence="2">CBS 955.72</strain>
    </source>
</reference>
<organism evidence="2 3">
    <name type="scientific">Lasiosphaeria hispida</name>
    <dbReference type="NCBI Taxonomy" id="260671"/>
    <lineage>
        <taxon>Eukaryota</taxon>
        <taxon>Fungi</taxon>
        <taxon>Dikarya</taxon>
        <taxon>Ascomycota</taxon>
        <taxon>Pezizomycotina</taxon>
        <taxon>Sordariomycetes</taxon>
        <taxon>Sordariomycetidae</taxon>
        <taxon>Sordariales</taxon>
        <taxon>Lasiosphaeriaceae</taxon>
        <taxon>Lasiosphaeria</taxon>
    </lineage>
</organism>
<evidence type="ECO:0000313" key="3">
    <source>
        <dbReference type="Proteomes" id="UP001275084"/>
    </source>
</evidence>
<dbReference type="EMBL" id="JAUIQD010000005">
    <property type="protein sequence ID" value="KAK3349841.1"/>
    <property type="molecule type" value="Genomic_DNA"/>
</dbReference>
<dbReference type="InterPro" id="IPR011333">
    <property type="entry name" value="SKP1/BTB/POZ_sf"/>
</dbReference>
<comment type="caution">
    <text evidence="2">The sequence shown here is derived from an EMBL/GenBank/DDBJ whole genome shotgun (WGS) entry which is preliminary data.</text>
</comment>
<feature type="compositionally biased region" description="Low complexity" evidence="1">
    <location>
        <begin position="67"/>
        <end position="77"/>
    </location>
</feature>
<dbReference type="Proteomes" id="UP001275084">
    <property type="component" value="Unassembled WGS sequence"/>
</dbReference>
<protein>
    <recommendedName>
        <fullName evidence="4">BTB domain-containing protein</fullName>
    </recommendedName>
</protein>
<reference evidence="2" key="2">
    <citation type="submission" date="2023-06" db="EMBL/GenBank/DDBJ databases">
        <authorList>
            <consortium name="Lawrence Berkeley National Laboratory"/>
            <person name="Haridas S."/>
            <person name="Hensen N."/>
            <person name="Bonometti L."/>
            <person name="Westerberg I."/>
            <person name="Brannstrom I.O."/>
            <person name="Guillou S."/>
            <person name="Cros-Aarteil S."/>
            <person name="Calhoun S."/>
            <person name="Kuo A."/>
            <person name="Mondo S."/>
            <person name="Pangilinan J."/>
            <person name="Riley R."/>
            <person name="Labutti K."/>
            <person name="Andreopoulos B."/>
            <person name="Lipzen A."/>
            <person name="Chen C."/>
            <person name="Yanf M."/>
            <person name="Daum C."/>
            <person name="Ng V."/>
            <person name="Clum A."/>
            <person name="Steindorff A."/>
            <person name="Ohm R."/>
            <person name="Martin F."/>
            <person name="Silar P."/>
            <person name="Natvig D."/>
            <person name="Lalanne C."/>
            <person name="Gautier V."/>
            <person name="Ament-Velasquez S.L."/>
            <person name="Kruys A."/>
            <person name="Hutchinson M.I."/>
            <person name="Powell A.J."/>
            <person name="Barry K."/>
            <person name="Miller A.N."/>
            <person name="Grigoriev I.V."/>
            <person name="Debuchy R."/>
            <person name="Gladieux P."/>
            <person name="Thoren M.H."/>
            <person name="Johannesson H."/>
        </authorList>
    </citation>
    <scope>NUCLEOTIDE SEQUENCE</scope>
    <source>
        <strain evidence="2">CBS 955.72</strain>
    </source>
</reference>
<sequence>MSVELYKCCPGICPLCHPFLVTIILGLRIVTMSSGITPIILDVDGDVRLCIPGKRNEEASSDQKDNSGAGSVGSSDGGTEVELVVSSKVLCVVSPVFKAMLKGYFKEATELSKMTALSQQYTLKLHEDDPEAATIMFALFHHEHDHIPSAPSTRCLEELAFFCDKYQCTHVMKHCGTNWLRDPKYNRSKHNLKRWDVEIVRLCRCLVFSYVFDLAEDFTRFAWSILLSHKGPICGPDTAAKLLIDHPLLRHEIARRLDAKRFELCQIYHAALMNPMTRDWKSLSGGCVRAGKAVGDYLKWLRHLEILEHDLEFSSHSFWHLLDKPLSGSDTPISTEHYPCVIYGCPCRSDIKTPNNLDLRTPLRAAIHRIQFHEPDVLCLDCIKTNERSTMDETCRIMHSFKGRALSDTKVLGR</sequence>
<evidence type="ECO:0000313" key="2">
    <source>
        <dbReference type="EMBL" id="KAK3349841.1"/>
    </source>
</evidence>
<keyword evidence="3" id="KW-1185">Reference proteome</keyword>
<name>A0AAJ0MCR0_9PEZI</name>
<dbReference type="AlphaFoldDB" id="A0AAJ0MCR0"/>
<dbReference type="Gene3D" id="3.30.710.10">
    <property type="entry name" value="Potassium Channel Kv1.1, Chain A"/>
    <property type="match status" value="1"/>
</dbReference>
<accession>A0AAJ0MCR0</accession>